<dbReference type="SUPFAM" id="SSF54236">
    <property type="entry name" value="Ubiquitin-like"/>
    <property type="match status" value="1"/>
</dbReference>
<evidence type="ECO:0000256" key="1">
    <source>
        <dbReference type="SAM" id="MobiDB-lite"/>
    </source>
</evidence>
<name>A0A2D3VIA0_9PEZI</name>
<dbReference type="EMBL" id="FJUY01000009">
    <property type="protein sequence ID" value="CZT20533.1"/>
    <property type="molecule type" value="Genomic_DNA"/>
</dbReference>
<feature type="domain" description="Ubiquitin-like" evidence="2">
    <location>
        <begin position="40"/>
        <end position="116"/>
    </location>
</feature>
<dbReference type="STRING" id="112498.A0A2D3VIA0"/>
<feature type="compositionally biased region" description="Polar residues" evidence="1">
    <location>
        <begin position="1"/>
        <end position="11"/>
    </location>
</feature>
<evidence type="ECO:0000313" key="3">
    <source>
        <dbReference type="EMBL" id="CZT20533.1"/>
    </source>
</evidence>
<keyword evidence="4" id="KW-1185">Reference proteome</keyword>
<dbReference type="InterPro" id="IPR029071">
    <property type="entry name" value="Ubiquitin-like_domsf"/>
</dbReference>
<dbReference type="GeneID" id="35601530"/>
<dbReference type="PROSITE" id="PS50053">
    <property type="entry name" value="UBIQUITIN_2"/>
    <property type="match status" value="1"/>
</dbReference>
<dbReference type="AlphaFoldDB" id="A0A2D3VIA0"/>
<feature type="region of interest" description="Disordered" evidence="1">
    <location>
        <begin position="1"/>
        <end position="35"/>
    </location>
</feature>
<accession>A0A2D3VIA0</accession>
<sequence>MSSRDSSNTISGDAADDARAEPEVLMLDDNERPPATTEKLNLRFEEIGSGKSLDIFYKRDRPMGKPMAHFANYIGRNVKQCRFIFDGVRMDALRSPNEQELEHDDLIEVHVESTGGDASFTC</sequence>
<evidence type="ECO:0000259" key="2">
    <source>
        <dbReference type="PROSITE" id="PS50053"/>
    </source>
</evidence>
<protein>
    <recommendedName>
        <fullName evidence="2">Ubiquitin-like domain-containing protein</fullName>
    </recommendedName>
</protein>
<dbReference type="RefSeq" id="XP_023627422.1">
    <property type="nucleotide sequence ID" value="XM_023771654.1"/>
</dbReference>
<dbReference type="Proteomes" id="UP000225277">
    <property type="component" value="Unassembled WGS sequence"/>
</dbReference>
<dbReference type="InterPro" id="IPR000626">
    <property type="entry name" value="Ubiquitin-like_dom"/>
</dbReference>
<organism evidence="3 4">
    <name type="scientific">Ramularia collo-cygni</name>
    <dbReference type="NCBI Taxonomy" id="112498"/>
    <lineage>
        <taxon>Eukaryota</taxon>
        <taxon>Fungi</taxon>
        <taxon>Dikarya</taxon>
        <taxon>Ascomycota</taxon>
        <taxon>Pezizomycotina</taxon>
        <taxon>Dothideomycetes</taxon>
        <taxon>Dothideomycetidae</taxon>
        <taxon>Mycosphaerellales</taxon>
        <taxon>Mycosphaerellaceae</taxon>
        <taxon>Ramularia</taxon>
    </lineage>
</organism>
<gene>
    <name evidence="3" type="ORF">RCC_06393</name>
</gene>
<dbReference type="OrthoDB" id="442921at2759"/>
<dbReference type="InterPro" id="IPR022617">
    <property type="entry name" value="Rad60/SUMO-like_dom"/>
</dbReference>
<reference evidence="3 4" key="1">
    <citation type="submission" date="2016-03" db="EMBL/GenBank/DDBJ databases">
        <authorList>
            <person name="Ploux O."/>
        </authorList>
    </citation>
    <scope>NUCLEOTIDE SEQUENCE [LARGE SCALE GENOMIC DNA]</scope>
    <source>
        <strain evidence="3 4">URUG2</strain>
    </source>
</reference>
<proteinExistence type="predicted"/>
<evidence type="ECO:0000313" key="4">
    <source>
        <dbReference type="Proteomes" id="UP000225277"/>
    </source>
</evidence>
<dbReference type="Gene3D" id="3.10.20.90">
    <property type="entry name" value="Phosphatidylinositol 3-kinase Catalytic Subunit, Chain A, domain 1"/>
    <property type="match status" value="1"/>
</dbReference>
<dbReference type="Pfam" id="PF11976">
    <property type="entry name" value="Rad60-SLD"/>
    <property type="match status" value="1"/>
</dbReference>